<evidence type="ECO:0000259" key="4">
    <source>
        <dbReference type="Pfam" id="PF05175"/>
    </source>
</evidence>
<keyword evidence="2 5" id="KW-0808">Transferase</keyword>
<evidence type="ECO:0000313" key="5">
    <source>
        <dbReference type="EMBL" id="MXP20788.1"/>
    </source>
</evidence>
<proteinExistence type="predicted"/>
<dbReference type="Proteomes" id="UP000475545">
    <property type="component" value="Unassembled WGS sequence"/>
</dbReference>
<dbReference type="GO" id="GO:0008276">
    <property type="term" value="F:protein methyltransferase activity"/>
    <property type="evidence" value="ECO:0007669"/>
    <property type="project" value="TreeGrafter"/>
</dbReference>
<dbReference type="InterPro" id="IPR029063">
    <property type="entry name" value="SAM-dependent_MTases_sf"/>
</dbReference>
<reference evidence="5 6" key="1">
    <citation type="submission" date="2019-11" db="EMBL/GenBank/DDBJ databases">
        <title>Gordonia sp. nov., a novel actinobacterium isolated from mangrove soil in Hainan.</title>
        <authorList>
            <person name="Huang X."/>
            <person name="Xie Y."/>
            <person name="Chu X."/>
            <person name="Xiao K."/>
        </authorList>
    </citation>
    <scope>NUCLEOTIDE SEQUENCE [LARGE SCALE GENOMIC DNA]</scope>
    <source>
        <strain evidence="5 6">HNM0687</strain>
    </source>
</reference>
<organism evidence="5 6">
    <name type="scientific">Gordonia mangrovi</name>
    <dbReference type="NCBI Taxonomy" id="2665643"/>
    <lineage>
        <taxon>Bacteria</taxon>
        <taxon>Bacillati</taxon>
        <taxon>Actinomycetota</taxon>
        <taxon>Actinomycetes</taxon>
        <taxon>Mycobacteriales</taxon>
        <taxon>Gordoniaceae</taxon>
        <taxon>Gordonia</taxon>
    </lineage>
</organism>
<dbReference type="Pfam" id="PF05175">
    <property type="entry name" value="MTS"/>
    <property type="match status" value="1"/>
</dbReference>
<feature type="domain" description="Methyltransferase small" evidence="4">
    <location>
        <begin position="25"/>
        <end position="112"/>
    </location>
</feature>
<evidence type="ECO:0000256" key="2">
    <source>
        <dbReference type="ARBA" id="ARBA00022679"/>
    </source>
</evidence>
<keyword evidence="6" id="KW-1185">Reference proteome</keyword>
<comment type="caution">
    <text evidence="5">The sequence shown here is derived from an EMBL/GenBank/DDBJ whole genome shotgun (WGS) entry which is preliminary data.</text>
</comment>
<keyword evidence="3" id="KW-0949">S-adenosyl-L-methionine</keyword>
<dbReference type="GO" id="GO:0035657">
    <property type="term" value="C:eRF1 methyltransferase complex"/>
    <property type="evidence" value="ECO:0007669"/>
    <property type="project" value="TreeGrafter"/>
</dbReference>
<accession>A0A6L7GQH7</accession>
<evidence type="ECO:0000313" key="6">
    <source>
        <dbReference type="Proteomes" id="UP000475545"/>
    </source>
</evidence>
<protein>
    <submittedName>
        <fullName evidence="5">Methyltransferase</fullName>
    </submittedName>
</protein>
<dbReference type="InterPro" id="IPR052190">
    <property type="entry name" value="Euk-Arch_PrmC-MTase"/>
</dbReference>
<keyword evidence="1 5" id="KW-0489">Methyltransferase</keyword>
<dbReference type="AlphaFoldDB" id="A0A6L7GQH7"/>
<name>A0A6L7GQH7_9ACTN</name>
<dbReference type="GO" id="GO:0032259">
    <property type="term" value="P:methylation"/>
    <property type="evidence" value="ECO:0007669"/>
    <property type="project" value="UniProtKB-KW"/>
</dbReference>
<evidence type="ECO:0000256" key="3">
    <source>
        <dbReference type="ARBA" id="ARBA00022691"/>
    </source>
</evidence>
<dbReference type="PANTHER" id="PTHR45875">
    <property type="entry name" value="METHYLTRANSFERASE N6AMT1"/>
    <property type="match status" value="1"/>
</dbReference>
<dbReference type="SUPFAM" id="SSF53335">
    <property type="entry name" value="S-adenosyl-L-methionine-dependent methyltransferases"/>
    <property type="match status" value="1"/>
</dbReference>
<dbReference type="PANTHER" id="PTHR45875:SF1">
    <property type="entry name" value="METHYLTRANSFERASE N6AMT1"/>
    <property type="match status" value="1"/>
</dbReference>
<dbReference type="RefSeq" id="WP_160900884.1">
    <property type="nucleotide sequence ID" value="NZ_CP102850.1"/>
</dbReference>
<dbReference type="Gene3D" id="3.40.50.150">
    <property type="entry name" value="Vaccinia Virus protein VP39"/>
    <property type="match status" value="1"/>
</dbReference>
<evidence type="ECO:0000256" key="1">
    <source>
        <dbReference type="ARBA" id="ARBA00022603"/>
    </source>
</evidence>
<dbReference type="GO" id="GO:0008757">
    <property type="term" value="F:S-adenosylmethionine-dependent methyltransferase activity"/>
    <property type="evidence" value="ECO:0007669"/>
    <property type="project" value="TreeGrafter"/>
</dbReference>
<sequence>MTVAPLVAAGISVFDADVYLPQQDTALLIDAMHALGVRGVRVLDLCTGSGAVAIAAAAAGAREAVALDSSRSAVEHARASAFAAGRSITVQHGDLATATGWFDVVTCNPPYVPTPTAENPAFHPPGPAHAWDAGVDGRAVLDPLCAQAPTLLAPGGTLLLVHSEFADEDASLTALRGGGLEADVIGERVIAFGPVMTARARWLEARGLLERGRRVERLVAIAATAPDPMFQPSRGRLR</sequence>
<dbReference type="InterPro" id="IPR007848">
    <property type="entry name" value="Small_mtfrase_dom"/>
</dbReference>
<gene>
    <name evidence="5" type="ORF">GIY30_05390</name>
</gene>
<dbReference type="EMBL" id="WMBR01000001">
    <property type="protein sequence ID" value="MXP20788.1"/>
    <property type="molecule type" value="Genomic_DNA"/>
</dbReference>
<dbReference type="CDD" id="cd02440">
    <property type="entry name" value="AdoMet_MTases"/>
    <property type="match status" value="1"/>
</dbReference>